<evidence type="ECO:0000313" key="3">
    <source>
        <dbReference type="Proteomes" id="UP001165685"/>
    </source>
</evidence>
<protein>
    <submittedName>
        <fullName evidence="2">Uma2 family endonuclease</fullName>
    </submittedName>
</protein>
<dbReference type="EMBL" id="JAQFWP010000037">
    <property type="protein sequence ID" value="MDA2806569.1"/>
    <property type="molecule type" value="Genomic_DNA"/>
</dbReference>
<dbReference type="Proteomes" id="UP001165685">
    <property type="component" value="Unassembled WGS sequence"/>
</dbReference>
<sequence length="196" mass="21854">MTVTTPDSAVDLFKTLDELDVPRGYRAEILREAEITVSPPPIGKHQRTVMEMLWQFQSHLPAGYGTEVHLEIRMHHILKSTIPDLFVAPEPALDVEDHFVSPDDVILAAEVVSRSNADNDRVAKLGIYAAAEIPLYLLVDPIKASTTLYFSPEHGHYTENVTAPFGKGVRIPEPFGFKLDTSRFRTYGRTDAATHS</sequence>
<comment type="caution">
    <text evidence="2">The sequence shown here is derived from an EMBL/GenBank/DDBJ whole genome shotgun (WGS) entry which is preliminary data.</text>
</comment>
<gene>
    <name evidence="2" type="ORF">O4U47_18820</name>
</gene>
<dbReference type="InterPro" id="IPR011335">
    <property type="entry name" value="Restrct_endonuc-II-like"/>
</dbReference>
<name>A0ABT4TQP0_9ACTN</name>
<evidence type="ECO:0000313" key="2">
    <source>
        <dbReference type="EMBL" id="MDA2806569.1"/>
    </source>
</evidence>
<dbReference type="SUPFAM" id="SSF52980">
    <property type="entry name" value="Restriction endonuclease-like"/>
    <property type="match status" value="1"/>
</dbReference>
<keyword evidence="2" id="KW-0540">Nuclease</keyword>
<keyword evidence="2" id="KW-0255">Endonuclease</keyword>
<dbReference type="Gene3D" id="3.90.1570.10">
    <property type="entry name" value="tt1808, chain A"/>
    <property type="match status" value="1"/>
</dbReference>
<dbReference type="GO" id="GO:0004519">
    <property type="term" value="F:endonuclease activity"/>
    <property type="evidence" value="ECO:0007669"/>
    <property type="project" value="UniProtKB-KW"/>
</dbReference>
<accession>A0ABT4TQP0</accession>
<feature type="domain" description="Putative restriction endonuclease" evidence="1">
    <location>
        <begin position="16"/>
        <end position="180"/>
    </location>
</feature>
<dbReference type="InterPro" id="IPR012296">
    <property type="entry name" value="Nuclease_put_TT1808"/>
</dbReference>
<keyword evidence="2" id="KW-0378">Hydrolase</keyword>
<reference evidence="2" key="1">
    <citation type="submission" date="2023-01" db="EMBL/GenBank/DDBJ databases">
        <title>Draft genome sequence of Nocardiopsis sp. LSu2-4 isolated from halophytes.</title>
        <authorList>
            <person name="Duangmal K."/>
            <person name="Chantavorakit T."/>
        </authorList>
    </citation>
    <scope>NUCLEOTIDE SEQUENCE</scope>
    <source>
        <strain evidence="2">LSu2-4</strain>
    </source>
</reference>
<dbReference type="Pfam" id="PF05685">
    <property type="entry name" value="Uma2"/>
    <property type="match status" value="1"/>
</dbReference>
<dbReference type="CDD" id="cd06260">
    <property type="entry name" value="DUF820-like"/>
    <property type="match status" value="1"/>
</dbReference>
<dbReference type="PANTHER" id="PTHR35400">
    <property type="entry name" value="SLR1083 PROTEIN"/>
    <property type="match status" value="1"/>
</dbReference>
<dbReference type="InterPro" id="IPR008538">
    <property type="entry name" value="Uma2"/>
</dbReference>
<proteinExistence type="predicted"/>
<evidence type="ECO:0000259" key="1">
    <source>
        <dbReference type="Pfam" id="PF05685"/>
    </source>
</evidence>
<dbReference type="PANTHER" id="PTHR35400:SF3">
    <property type="entry name" value="SLL1072 PROTEIN"/>
    <property type="match status" value="1"/>
</dbReference>
<keyword evidence="3" id="KW-1185">Reference proteome</keyword>
<dbReference type="RefSeq" id="WP_270679207.1">
    <property type="nucleotide sequence ID" value="NZ_JAQFWP010000037.1"/>
</dbReference>
<organism evidence="2 3">
    <name type="scientific">Nocardiopsis suaedae</name>
    <dbReference type="NCBI Taxonomy" id="3018444"/>
    <lineage>
        <taxon>Bacteria</taxon>
        <taxon>Bacillati</taxon>
        <taxon>Actinomycetota</taxon>
        <taxon>Actinomycetes</taxon>
        <taxon>Streptosporangiales</taxon>
        <taxon>Nocardiopsidaceae</taxon>
        <taxon>Nocardiopsis</taxon>
    </lineage>
</organism>